<comment type="similarity">
    <text evidence="1">Belongs to the paxM FAD-dependent monooxygenase family.</text>
</comment>
<dbReference type="GO" id="GO:0016491">
    <property type="term" value="F:oxidoreductase activity"/>
    <property type="evidence" value="ECO:0007669"/>
    <property type="project" value="UniProtKB-KW"/>
</dbReference>
<dbReference type="PANTHER" id="PTHR46720">
    <property type="entry name" value="HYDROXYLASE, PUTATIVE (AFU_ORTHOLOGUE AFUA_3G01460)-RELATED"/>
    <property type="match status" value="1"/>
</dbReference>
<feature type="domain" description="FAD-binding" evidence="5">
    <location>
        <begin position="42"/>
        <end position="247"/>
    </location>
</feature>
<dbReference type="Proteomes" id="UP001301769">
    <property type="component" value="Unassembled WGS sequence"/>
</dbReference>
<dbReference type="InterPro" id="IPR002938">
    <property type="entry name" value="FAD-bd"/>
</dbReference>
<dbReference type="PRINTS" id="PR00420">
    <property type="entry name" value="RNGMNOXGNASE"/>
</dbReference>
<evidence type="ECO:0000256" key="2">
    <source>
        <dbReference type="ARBA" id="ARBA00022630"/>
    </source>
</evidence>
<dbReference type="SUPFAM" id="SSF51905">
    <property type="entry name" value="FAD/NAD(P)-binding domain"/>
    <property type="match status" value="1"/>
</dbReference>
<dbReference type="PANTHER" id="PTHR46720:SF3">
    <property type="entry name" value="FAD-BINDING DOMAIN-CONTAINING PROTEIN-RELATED"/>
    <property type="match status" value="1"/>
</dbReference>
<dbReference type="AlphaFoldDB" id="A0AAN6Y5A6"/>
<evidence type="ECO:0000313" key="6">
    <source>
        <dbReference type="EMBL" id="KAK4211550.1"/>
    </source>
</evidence>
<dbReference type="GO" id="GO:0071949">
    <property type="term" value="F:FAD binding"/>
    <property type="evidence" value="ECO:0007669"/>
    <property type="project" value="InterPro"/>
</dbReference>
<dbReference type="Gene3D" id="3.50.50.60">
    <property type="entry name" value="FAD/NAD(P)-binding domain"/>
    <property type="match status" value="1"/>
</dbReference>
<gene>
    <name evidence="6" type="ORF">QBC37DRAFT_426722</name>
</gene>
<reference evidence="6" key="2">
    <citation type="submission" date="2023-05" db="EMBL/GenBank/DDBJ databases">
        <authorList>
            <consortium name="Lawrence Berkeley National Laboratory"/>
            <person name="Steindorff A."/>
            <person name="Hensen N."/>
            <person name="Bonometti L."/>
            <person name="Westerberg I."/>
            <person name="Brannstrom I.O."/>
            <person name="Guillou S."/>
            <person name="Cros-Aarteil S."/>
            <person name="Calhoun S."/>
            <person name="Haridas S."/>
            <person name="Kuo A."/>
            <person name="Mondo S."/>
            <person name="Pangilinan J."/>
            <person name="Riley R."/>
            <person name="Labutti K."/>
            <person name="Andreopoulos B."/>
            <person name="Lipzen A."/>
            <person name="Chen C."/>
            <person name="Yanf M."/>
            <person name="Daum C."/>
            <person name="Ng V."/>
            <person name="Clum A."/>
            <person name="Ohm R."/>
            <person name="Martin F."/>
            <person name="Silar P."/>
            <person name="Natvig D."/>
            <person name="Lalanne C."/>
            <person name="Gautier V."/>
            <person name="Ament-Velasquez S.L."/>
            <person name="Kruys A."/>
            <person name="Hutchinson M.I."/>
            <person name="Powell A.J."/>
            <person name="Barry K."/>
            <person name="Miller A.N."/>
            <person name="Grigoriev I.V."/>
            <person name="Debuchy R."/>
            <person name="Gladieux P."/>
            <person name="Thoren M.H."/>
            <person name="Johannesson H."/>
        </authorList>
    </citation>
    <scope>NUCLEOTIDE SEQUENCE</scope>
    <source>
        <strain evidence="6">PSN293</strain>
    </source>
</reference>
<evidence type="ECO:0000256" key="4">
    <source>
        <dbReference type="ARBA" id="ARBA00023002"/>
    </source>
</evidence>
<dbReference type="InterPro" id="IPR036188">
    <property type="entry name" value="FAD/NAD-bd_sf"/>
</dbReference>
<evidence type="ECO:0000259" key="5">
    <source>
        <dbReference type="Pfam" id="PF01494"/>
    </source>
</evidence>
<accession>A0AAN6Y5A6</accession>
<keyword evidence="4" id="KW-0560">Oxidoreductase</keyword>
<comment type="caution">
    <text evidence="6">The sequence shown here is derived from an EMBL/GenBank/DDBJ whole genome shotgun (WGS) entry which is preliminary data.</text>
</comment>
<dbReference type="InterPro" id="IPR051104">
    <property type="entry name" value="FAD_monoxygenase"/>
</dbReference>
<organism evidence="6 7">
    <name type="scientific">Rhypophila decipiens</name>
    <dbReference type="NCBI Taxonomy" id="261697"/>
    <lineage>
        <taxon>Eukaryota</taxon>
        <taxon>Fungi</taxon>
        <taxon>Dikarya</taxon>
        <taxon>Ascomycota</taxon>
        <taxon>Pezizomycotina</taxon>
        <taxon>Sordariomycetes</taxon>
        <taxon>Sordariomycetidae</taxon>
        <taxon>Sordariales</taxon>
        <taxon>Naviculisporaceae</taxon>
        <taxon>Rhypophila</taxon>
    </lineage>
</organism>
<evidence type="ECO:0000256" key="3">
    <source>
        <dbReference type="ARBA" id="ARBA00022827"/>
    </source>
</evidence>
<name>A0AAN6Y5A6_9PEZI</name>
<protein>
    <recommendedName>
        <fullName evidence="5">FAD-binding domain-containing protein</fullName>
    </recommendedName>
</protein>
<evidence type="ECO:0000313" key="7">
    <source>
        <dbReference type="Proteomes" id="UP001301769"/>
    </source>
</evidence>
<keyword evidence="7" id="KW-1185">Reference proteome</keyword>
<dbReference type="SUPFAM" id="SSF54373">
    <property type="entry name" value="FAD-linked reductases, C-terminal domain"/>
    <property type="match status" value="1"/>
</dbReference>
<dbReference type="Pfam" id="PF01494">
    <property type="entry name" value="FAD_binding_3"/>
    <property type="match status" value="1"/>
</dbReference>
<dbReference type="EMBL" id="MU858146">
    <property type="protein sequence ID" value="KAK4211550.1"/>
    <property type="molecule type" value="Genomic_DNA"/>
</dbReference>
<dbReference type="GO" id="GO:0044550">
    <property type="term" value="P:secondary metabolite biosynthetic process"/>
    <property type="evidence" value="ECO:0007669"/>
    <property type="project" value="TreeGrafter"/>
</dbReference>
<sequence length="344" mass="38509">MVSVNRAELHSILLRHIQAKFDTIGGGGRLFTGKKLVSISEVSKESAKMTFQDGTTAIADLVIAADGIRSAVRRQFSADEPVYGNKIIYRGLIPFSSLPNPWPLNSHAAMWIAIGAHFLMYPISADKTINVIACKDKQLTDIGADLSSERWFATCDRSELEGDFAEFTDPLVQEVMRLMPREISKWRLNDRRPIESWVFMGGKVVLLGDAAHPMVPHQSAGAGQAVEDGYILAKALGWFLLLKGDASGEQSTEPEISKEKLAKENNALERWITLYQNVRMPRAARTQESSRKAGELFELIEPEMEGLSYEERLPSLREQALENTKWIWTEDIDAAWEKALSEMV</sequence>
<keyword evidence="2" id="KW-0285">Flavoprotein</keyword>
<proteinExistence type="inferred from homology"/>
<reference evidence="6" key="1">
    <citation type="journal article" date="2023" name="Mol. Phylogenet. Evol.">
        <title>Genome-scale phylogeny and comparative genomics of the fungal order Sordariales.</title>
        <authorList>
            <person name="Hensen N."/>
            <person name="Bonometti L."/>
            <person name="Westerberg I."/>
            <person name="Brannstrom I.O."/>
            <person name="Guillou S."/>
            <person name="Cros-Aarteil S."/>
            <person name="Calhoun S."/>
            <person name="Haridas S."/>
            <person name="Kuo A."/>
            <person name="Mondo S."/>
            <person name="Pangilinan J."/>
            <person name="Riley R."/>
            <person name="LaButti K."/>
            <person name="Andreopoulos B."/>
            <person name="Lipzen A."/>
            <person name="Chen C."/>
            <person name="Yan M."/>
            <person name="Daum C."/>
            <person name="Ng V."/>
            <person name="Clum A."/>
            <person name="Steindorff A."/>
            <person name="Ohm R.A."/>
            <person name="Martin F."/>
            <person name="Silar P."/>
            <person name="Natvig D.O."/>
            <person name="Lalanne C."/>
            <person name="Gautier V."/>
            <person name="Ament-Velasquez S.L."/>
            <person name="Kruys A."/>
            <person name="Hutchinson M.I."/>
            <person name="Powell A.J."/>
            <person name="Barry K."/>
            <person name="Miller A.N."/>
            <person name="Grigoriev I.V."/>
            <person name="Debuchy R."/>
            <person name="Gladieux P."/>
            <person name="Hiltunen Thoren M."/>
            <person name="Johannesson H."/>
        </authorList>
    </citation>
    <scope>NUCLEOTIDE SEQUENCE</scope>
    <source>
        <strain evidence="6">PSN293</strain>
    </source>
</reference>
<evidence type="ECO:0000256" key="1">
    <source>
        <dbReference type="ARBA" id="ARBA00007992"/>
    </source>
</evidence>
<keyword evidence="3" id="KW-0274">FAD</keyword>